<evidence type="ECO:0000313" key="2">
    <source>
        <dbReference type="Proteomes" id="UP000024635"/>
    </source>
</evidence>
<proteinExistence type="predicted"/>
<protein>
    <submittedName>
        <fullName evidence="1">Uncharacterized protein</fullName>
    </submittedName>
</protein>
<evidence type="ECO:0000313" key="1">
    <source>
        <dbReference type="EMBL" id="EYC27868.1"/>
    </source>
</evidence>
<dbReference type="EMBL" id="JARK01001344">
    <property type="protein sequence ID" value="EYC27868.1"/>
    <property type="molecule type" value="Genomic_DNA"/>
</dbReference>
<dbReference type="Proteomes" id="UP000024635">
    <property type="component" value="Unassembled WGS sequence"/>
</dbReference>
<organism evidence="1 2">
    <name type="scientific">Ancylostoma ceylanicum</name>
    <dbReference type="NCBI Taxonomy" id="53326"/>
    <lineage>
        <taxon>Eukaryota</taxon>
        <taxon>Metazoa</taxon>
        <taxon>Ecdysozoa</taxon>
        <taxon>Nematoda</taxon>
        <taxon>Chromadorea</taxon>
        <taxon>Rhabditida</taxon>
        <taxon>Rhabditina</taxon>
        <taxon>Rhabditomorpha</taxon>
        <taxon>Strongyloidea</taxon>
        <taxon>Ancylostomatidae</taxon>
        <taxon>Ancylostomatinae</taxon>
        <taxon>Ancylostoma</taxon>
    </lineage>
</organism>
<keyword evidence="2" id="KW-1185">Reference proteome</keyword>
<comment type="caution">
    <text evidence="1">The sequence shown here is derived from an EMBL/GenBank/DDBJ whole genome shotgun (WGS) entry which is preliminary data.</text>
</comment>
<dbReference type="AlphaFoldDB" id="A0A016VM70"/>
<name>A0A016VM70_9BILA</name>
<reference evidence="2" key="1">
    <citation type="journal article" date="2015" name="Nat. Genet.">
        <title>The genome and transcriptome of the zoonotic hookworm Ancylostoma ceylanicum identify infection-specific gene families.</title>
        <authorList>
            <person name="Schwarz E.M."/>
            <person name="Hu Y."/>
            <person name="Antoshechkin I."/>
            <person name="Miller M.M."/>
            <person name="Sternberg P.W."/>
            <person name="Aroian R.V."/>
        </authorList>
    </citation>
    <scope>NUCLEOTIDE SEQUENCE</scope>
    <source>
        <strain evidence="2">HY135</strain>
    </source>
</reference>
<gene>
    <name evidence="1" type="primary">Acey_s0008.g226</name>
    <name evidence="1" type="ORF">Y032_0008g226</name>
</gene>
<sequence>MNQLLNELNEAVKAIELEMNIEETQVMANQWFDDGAVQLDGITLKKVDSYVYLGREVNMTNELKGEIGRRRKAA</sequence>
<accession>A0A016VM70</accession>
<dbReference type="OrthoDB" id="5845933at2759"/>